<dbReference type="AlphaFoldDB" id="A0A061I2A8"/>
<feature type="transmembrane region" description="Helical" evidence="8">
    <location>
        <begin position="125"/>
        <end position="149"/>
    </location>
</feature>
<comment type="subcellular location">
    <subcellularLocation>
        <location evidence="1">Membrane</location>
        <topology evidence="1">Multi-pass membrane protein</topology>
    </subcellularLocation>
</comment>
<dbReference type="Gene3D" id="1.20.1070.10">
    <property type="entry name" value="Rhodopsin 7-helix transmembrane proteins"/>
    <property type="match status" value="1"/>
</dbReference>
<proteinExistence type="predicted"/>
<name>A0A061I2A8_CRIGR</name>
<accession>A0A061I2A8</accession>
<keyword evidence="6 10" id="KW-0675">Receptor</keyword>
<evidence type="ECO:0000313" key="11">
    <source>
        <dbReference type="Proteomes" id="UP000030759"/>
    </source>
</evidence>
<sequence length="233" mass="26360">MMINLTSTPGSFSGVVEFEEAWTLVGNLLIFATIKTSQALGSPMYFFLSYLSLSDTCFSTILAPRKIVDFLMKEAAVSFSECIIQVFTFHLFGSLEIFILILMVVDRYAAICKPFHYMTIMNRRVCGMLVATVCVGSFMHSLFMIFLALTLPFCGPYVTDHYFCNLQPLLKLACADTYVINLLLVVNSGTLCTKHVPWVWINPMLVFQYQTGEQEFLDVQGTMYVSLKDLHVH</sequence>
<evidence type="ECO:0000256" key="6">
    <source>
        <dbReference type="ARBA" id="ARBA00023170"/>
    </source>
</evidence>
<dbReference type="Pfam" id="PF13853">
    <property type="entry name" value="7tm_4"/>
    <property type="match status" value="1"/>
</dbReference>
<evidence type="ECO:0000313" key="10">
    <source>
        <dbReference type="EMBL" id="ERE71636.1"/>
    </source>
</evidence>
<feature type="domain" description="G-protein coupled receptors family 1 profile" evidence="9">
    <location>
        <begin position="26"/>
        <end position="209"/>
    </location>
</feature>
<dbReference type="PANTHER" id="PTHR48002">
    <property type="entry name" value="OLFACTORY RECEPTOR"/>
    <property type="match status" value="1"/>
</dbReference>
<keyword evidence="4" id="KW-0297">G-protein coupled receptor</keyword>
<dbReference type="GO" id="GO:0004984">
    <property type="term" value="F:olfactory receptor activity"/>
    <property type="evidence" value="ECO:0007669"/>
    <property type="project" value="InterPro"/>
</dbReference>
<dbReference type="SUPFAM" id="SSF81321">
    <property type="entry name" value="Family A G protein-coupled receptor-like"/>
    <property type="match status" value="1"/>
</dbReference>
<dbReference type="Proteomes" id="UP000030759">
    <property type="component" value="Unassembled WGS sequence"/>
</dbReference>
<evidence type="ECO:0000256" key="5">
    <source>
        <dbReference type="ARBA" id="ARBA00023136"/>
    </source>
</evidence>
<keyword evidence="7" id="KW-0807">Transducer</keyword>
<evidence type="ECO:0000256" key="1">
    <source>
        <dbReference type="ARBA" id="ARBA00004141"/>
    </source>
</evidence>
<dbReference type="InterPro" id="IPR017452">
    <property type="entry name" value="GPCR_Rhodpsn_7TM"/>
</dbReference>
<evidence type="ECO:0000256" key="2">
    <source>
        <dbReference type="ARBA" id="ARBA00022692"/>
    </source>
</evidence>
<evidence type="ECO:0000259" key="9">
    <source>
        <dbReference type="PROSITE" id="PS50262"/>
    </source>
</evidence>
<dbReference type="InterPro" id="IPR000725">
    <property type="entry name" value="Olfact_rcpt"/>
</dbReference>
<reference evidence="11" key="1">
    <citation type="journal article" date="2013" name="Nat. Biotechnol.">
        <title>Chinese hamster genome sequenced from sorted chromosomes.</title>
        <authorList>
            <person name="Brinkrolf K."/>
            <person name="Rupp O."/>
            <person name="Laux H."/>
            <person name="Kollin F."/>
            <person name="Ernst W."/>
            <person name="Linke B."/>
            <person name="Kofler R."/>
            <person name="Romand S."/>
            <person name="Hesse F."/>
            <person name="Budach W.E."/>
            <person name="Galosy S."/>
            <person name="Muller D."/>
            <person name="Noll T."/>
            <person name="Wienberg J."/>
            <person name="Jostock T."/>
            <person name="Leonard M."/>
            <person name="Grillari J."/>
            <person name="Tauch A."/>
            <person name="Goesmann A."/>
            <person name="Helk B."/>
            <person name="Mott J.E."/>
            <person name="Puhler A."/>
            <person name="Borth N."/>
        </authorList>
    </citation>
    <scope>NUCLEOTIDE SEQUENCE [LARGE SCALE GENOMIC DNA]</scope>
    <source>
        <strain evidence="11">17A/GY</strain>
    </source>
</reference>
<keyword evidence="2 8" id="KW-0812">Transmembrane</keyword>
<organism evidence="10 11">
    <name type="scientific">Cricetulus griseus</name>
    <name type="common">Chinese hamster</name>
    <name type="synonym">Cricetulus barabensis griseus</name>
    <dbReference type="NCBI Taxonomy" id="10029"/>
    <lineage>
        <taxon>Eukaryota</taxon>
        <taxon>Metazoa</taxon>
        <taxon>Chordata</taxon>
        <taxon>Craniata</taxon>
        <taxon>Vertebrata</taxon>
        <taxon>Euteleostomi</taxon>
        <taxon>Mammalia</taxon>
        <taxon>Eutheria</taxon>
        <taxon>Euarchontoglires</taxon>
        <taxon>Glires</taxon>
        <taxon>Rodentia</taxon>
        <taxon>Myomorpha</taxon>
        <taxon>Muroidea</taxon>
        <taxon>Cricetidae</taxon>
        <taxon>Cricetinae</taxon>
        <taxon>Cricetulus</taxon>
    </lineage>
</organism>
<keyword evidence="3 8" id="KW-1133">Transmembrane helix</keyword>
<dbReference type="EMBL" id="KE680680">
    <property type="protein sequence ID" value="ERE71636.1"/>
    <property type="molecule type" value="Genomic_DNA"/>
</dbReference>
<dbReference type="GO" id="GO:0005886">
    <property type="term" value="C:plasma membrane"/>
    <property type="evidence" value="ECO:0007669"/>
    <property type="project" value="UniProtKB-ARBA"/>
</dbReference>
<evidence type="ECO:0000256" key="3">
    <source>
        <dbReference type="ARBA" id="ARBA00022989"/>
    </source>
</evidence>
<dbReference type="PROSITE" id="PS50262">
    <property type="entry name" value="G_PROTEIN_RECEP_F1_2"/>
    <property type="match status" value="1"/>
</dbReference>
<evidence type="ECO:0000256" key="7">
    <source>
        <dbReference type="ARBA" id="ARBA00023224"/>
    </source>
</evidence>
<keyword evidence="5 8" id="KW-0472">Membrane</keyword>
<dbReference type="GO" id="GO:0004930">
    <property type="term" value="F:G protein-coupled receptor activity"/>
    <property type="evidence" value="ECO:0007669"/>
    <property type="project" value="UniProtKB-KW"/>
</dbReference>
<dbReference type="PRINTS" id="PR00245">
    <property type="entry name" value="OLFACTORYR"/>
</dbReference>
<feature type="transmembrane region" description="Helical" evidence="8">
    <location>
        <begin position="44"/>
        <end position="63"/>
    </location>
</feature>
<evidence type="ECO:0000256" key="8">
    <source>
        <dbReference type="SAM" id="Phobius"/>
    </source>
</evidence>
<feature type="transmembrane region" description="Helical" evidence="8">
    <location>
        <begin position="83"/>
        <end position="105"/>
    </location>
</feature>
<protein>
    <submittedName>
        <fullName evidence="10">Olfactory receptor 4C16-like protein</fullName>
    </submittedName>
</protein>
<gene>
    <name evidence="10" type="ORF">H671_6g15589</name>
</gene>
<evidence type="ECO:0000256" key="4">
    <source>
        <dbReference type="ARBA" id="ARBA00023040"/>
    </source>
</evidence>
<dbReference type="InterPro" id="IPR050427">
    <property type="entry name" value="Olfactory_Receptors"/>
</dbReference>